<sequence length="446" mass="50878">MTAHQKYAPVAQVDGTQTSSTIAELWRLVAHRNSVFVLCLLLLLPFILARIFSSSSSISYNAGDYAEARPSSSPFSDDVTVFPPPASDATQTIDFTVGGCNIWRGDWVPHHDGPAYSNTTCSFIQEHQNCIKNGRPDTGYLYWRWKPHDCELPLFDAKAYLEIVKGKKWAFIGDSIARNHFQSFLCSVSQVEFPVCTYNDGLDRNVHWYFKSFNFTLAVLWAPFLVNGTEDEADGYAAGIEKLHLDLVDESWAHTLHEYDYIVLSSGQWYLKTSVYFVENKVIGCHYCPTLNLTEVGFYYAYREALSTVYSFLISSNYRGTVFFRTFTPDHFENGRWDNGGNCTRTVPFKSKNVGLQGMTSEMYKIQLDEFNKTLQRSSEYSFKLKIVDTIHASLLRPDAHPGPYRNFQPFAHDKHARVQNDCLHWCLPGAIDTWSAMILNVLMHL</sequence>
<keyword evidence="4" id="KW-0735">Signal-anchor</keyword>
<organism evidence="10 11">
    <name type="scientific">Ceratopteris richardii</name>
    <name type="common">Triangle waterfern</name>
    <dbReference type="NCBI Taxonomy" id="49495"/>
    <lineage>
        <taxon>Eukaryota</taxon>
        <taxon>Viridiplantae</taxon>
        <taxon>Streptophyta</taxon>
        <taxon>Embryophyta</taxon>
        <taxon>Tracheophyta</taxon>
        <taxon>Polypodiopsida</taxon>
        <taxon>Polypodiidae</taxon>
        <taxon>Polypodiales</taxon>
        <taxon>Pteridineae</taxon>
        <taxon>Pteridaceae</taxon>
        <taxon>Parkerioideae</taxon>
        <taxon>Ceratopteris</taxon>
    </lineage>
</organism>
<keyword evidence="11" id="KW-1185">Reference proteome</keyword>
<dbReference type="GO" id="GO:0016413">
    <property type="term" value="F:O-acetyltransferase activity"/>
    <property type="evidence" value="ECO:0007669"/>
    <property type="project" value="InterPro"/>
</dbReference>
<dbReference type="InterPro" id="IPR029962">
    <property type="entry name" value="TBL"/>
</dbReference>
<keyword evidence="3 7" id="KW-0812">Transmembrane</keyword>
<evidence type="ECO:0000259" key="8">
    <source>
        <dbReference type="Pfam" id="PF13839"/>
    </source>
</evidence>
<evidence type="ECO:0008006" key="12">
    <source>
        <dbReference type="Google" id="ProtNLM"/>
    </source>
</evidence>
<accession>A0A8T2QVE0</accession>
<proteinExistence type="inferred from homology"/>
<feature type="domain" description="Trichome birefringence-like C-terminal" evidence="8">
    <location>
        <begin position="152"/>
        <end position="441"/>
    </location>
</feature>
<dbReference type="PANTHER" id="PTHR32285">
    <property type="entry name" value="PROTEIN TRICHOME BIREFRINGENCE-LIKE 9-RELATED"/>
    <property type="match status" value="1"/>
</dbReference>
<dbReference type="GO" id="GO:0005794">
    <property type="term" value="C:Golgi apparatus"/>
    <property type="evidence" value="ECO:0007669"/>
    <property type="project" value="TreeGrafter"/>
</dbReference>
<dbReference type="InterPro" id="IPR026057">
    <property type="entry name" value="TBL_C"/>
</dbReference>
<dbReference type="OMA" id="WDNGGTC"/>
<evidence type="ECO:0000256" key="3">
    <source>
        <dbReference type="ARBA" id="ARBA00022692"/>
    </source>
</evidence>
<dbReference type="EMBL" id="CM035436">
    <property type="protein sequence ID" value="KAH7287946.1"/>
    <property type="molecule type" value="Genomic_DNA"/>
</dbReference>
<evidence type="ECO:0000256" key="4">
    <source>
        <dbReference type="ARBA" id="ARBA00022968"/>
    </source>
</evidence>
<dbReference type="GO" id="GO:0016020">
    <property type="term" value="C:membrane"/>
    <property type="evidence" value="ECO:0007669"/>
    <property type="project" value="UniProtKB-SubCell"/>
</dbReference>
<evidence type="ECO:0000256" key="6">
    <source>
        <dbReference type="ARBA" id="ARBA00023136"/>
    </source>
</evidence>
<feature type="domain" description="Trichome birefringence-like N-terminal" evidence="9">
    <location>
        <begin position="99"/>
        <end position="151"/>
    </location>
</feature>
<evidence type="ECO:0000259" key="9">
    <source>
        <dbReference type="Pfam" id="PF14416"/>
    </source>
</evidence>
<dbReference type="OrthoDB" id="630188at2759"/>
<feature type="transmembrane region" description="Helical" evidence="7">
    <location>
        <begin position="35"/>
        <end position="52"/>
    </location>
</feature>
<dbReference type="Proteomes" id="UP000825935">
    <property type="component" value="Chromosome 31"/>
</dbReference>
<evidence type="ECO:0000256" key="7">
    <source>
        <dbReference type="SAM" id="Phobius"/>
    </source>
</evidence>
<keyword evidence="6 7" id="KW-0472">Membrane</keyword>
<comment type="caution">
    <text evidence="10">The sequence shown here is derived from an EMBL/GenBank/DDBJ whole genome shotgun (WGS) entry which is preliminary data.</text>
</comment>
<comment type="subcellular location">
    <subcellularLocation>
        <location evidence="1">Membrane</location>
        <topology evidence="1">Single-pass membrane protein</topology>
    </subcellularLocation>
</comment>
<dbReference type="Pfam" id="PF14416">
    <property type="entry name" value="PMR5N"/>
    <property type="match status" value="1"/>
</dbReference>
<evidence type="ECO:0000256" key="2">
    <source>
        <dbReference type="ARBA" id="ARBA00007727"/>
    </source>
</evidence>
<evidence type="ECO:0000313" key="10">
    <source>
        <dbReference type="EMBL" id="KAH7287946.1"/>
    </source>
</evidence>
<evidence type="ECO:0000313" key="11">
    <source>
        <dbReference type="Proteomes" id="UP000825935"/>
    </source>
</evidence>
<evidence type="ECO:0000256" key="5">
    <source>
        <dbReference type="ARBA" id="ARBA00022989"/>
    </source>
</evidence>
<dbReference type="Pfam" id="PF13839">
    <property type="entry name" value="PC-Esterase"/>
    <property type="match status" value="1"/>
</dbReference>
<dbReference type="InterPro" id="IPR025846">
    <property type="entry name" value="TBL_N"/>
</dbReference>
<gene>
    <name evidence="10" type="ORF">KP509_31G004600</name>
</gene>
<reference evidence="10" key="1">
    <citation type="submission" date="2021-08" db="EMBL/GenBank/DDBJ databases">
        <title>WGS assembly of Ceratopteris richardii.</title>
        <authorList>
            <person name="Marchant D.B."/>
            <person name="Chen G."/>
            <person name="Jenkins J."/>
            <person name="Shu S."/>
            <person name="Leebens-Mack J."/>
            <person name="Grimwood J."/>
            <person name="Schmutz J."/>
            <person name="Soltis P."/>
            <person name="Soltis D."/>
            <person name="Chen Z.-H."/>
        </authorList>
    </citation>
    <scope>NUCLEOTIDE SEQUENCE</scope>
    <source>
        <strain evidence="10">Whitten #5841</strain>
        <tissue evidence="10">Leaf</tissue>
    </source>
</reference>
<dbReference type="AlphaFoldDB" id="A0A8T2QVE0"/>
<keyword evidence="5 7" id="KW-1133">Transmembrane helix</keyword>
<protein>
    <recommendedName>
        <fullName evidence="12">Trichome birefringence-like N-terminal domain-containing protein</fullName>
    </recommendedName>
</protein>
<dbReference type="PANTHER" id="PTHR32285:SF324">
    <property type="entry name" value="PROTEIN TRICHOME BIREFRINGENCE-LIKE 25"/>
    <property type="match status" value="1"/>
</dbReference>
<comment type="similarity">
    <text evidence="2">Belongs to the PC-esterase family. TBL subfamily.</text>
</comment>
<evidence type="ECO:0000256" key="1">
    <source>
        <dbReference type="ARBA" id="ARBA00004167"/>
    </source>
</evidence>
<name>A0A8T2QVE0_CERRI</name>